<evidence type="ECO:0000256" key="10">
    <source>
        <dbReference type="ARBA" id="ARBA00022884"/>
    </source>
</evidence>
<dbReference type="Pfam" id="PF00571">
    <property type="entry name" value="CBS"/>
    <property type="match status" value="2"/>
</dbReference>
<dbReference type="InterPro" id="IPR046342">
    <property type="entry name" value="CBS_dom_sf"/>
</dbReference>
<dbReference type="Pfam" id="PF02272">
    <property type="entry name" value="DHHA1"/>
    <property type="match status" value="1"/>
</dbReference>
<dbReference type="InterPro" id="IPR043519">
    <property type="entry name" value="NT_sf"/>
</dbReference>
<evidence type="ECO:0000313" key="14">
    <source>
        <dbReference type="EMBL" id="CAH2030432.1"/>
    </source>
</evidence>
<dbReference type="InterPro" id="IPR003156">
    <property type="entry name" value="DHHA1_dom"/>
</dbReference>
<dbReference type="InterPro" id="IPR001667">
    <property type="entry name" value="DDH_dom"/>
</dbReference>
<dbReference type="Gene3D" id="3.30.460.10">
    <property type="entry name" value="Beta Polymerase, domain 2"/>
    <property type="match status" value="1"/>
</dbReference>
<organism evidence="14 15">
    <name type="scientific">Trichlorobacter ammonificans</name>
    <dbReference type="NCBI Taxonomy" id="2916410"/>
    <lineage>
        <taxon>Bacteria</taxon>
        <taxon>Pseudomonadati</taxon>
        <taxon>Thermodesulfobacteriota</taxon>
        <taxon>Desulfuromonadia</taxon>
        <taxon>Geobacterales</taxon>
        <taxon>Geobacteraceae</taxon>
        <taxon>Trichlorobacter</taxon>
    </lineage>
</organism>
<feature type="domain" description="CBS" evidence="13">
    <location>
        <begin position="377"/>
        <end position="435"/>
    </location>
</feature>
<evidence type="ECO:0000256" key="4">
    <source>
        <dbReference type="ARBA" id="ARBA00022679"/>
    </source>
</evidence>
<dbReference type="Gene3D" id="3.10.310.30">
    <property type="match status" value="1"/>
</dbReference>
<dbReference type="PANTHER" id="PTHR47788">
    <property type="entry name" value="POLYA POLYMERASE"/>
    <property type="match status" value="1"/>
</dbReference>
<dbReference type="Pfam" id="PF01368">
    <property type="entry name" value="DHH"/>
    <property type="match status" value="1"/>
</dbReference>
<dbReference type="Proteomes" id="UP001295463">
    <property type="component" value="Chromosome"/>
</dbReference>
<keyword evidence="15" id="KW-1185">Reference proteome</keyword>
<name>A0ABN8HKG2_9BACT</name>
<keyword evidence="9" id="KW-0460">Magnesium</keyword>
<dbReference type="Pfam" id="PF01743">
    <property type="entry name" value="PolyA_pol"/>
    <property type="match status" value="1"/>
</dbReference>
<comment type="cofactor">
    <cofactor evidence="1">
        <name>Mg(2+)</name>
        <dbReference type="ChEBI" id="CHEBI:18420"/>
    </cofactor>
</comment>
<comment type="similarity">
    <text evidence="2 12">Belongs to the tRNA nucleotidyltransferase/poly(A) polymerase family.</text>
</comment>
<dbReference type="SUPFAM" id="SSF81891">
    <property type="entry name" value="Poly A polymerase C-terminal region-like"/>
    <property type="match status" value="1"/>
</dbReference>
<dbReference type="InterPro" id="IPR038763">
    <property type="entry name" value="DHH_sf"/>
</dbReference>
<dbReference type="RefSeq" id="WP_305731368.1">
    <property type="nucleotide sequence ID" value="NZ_OW150024.1"/>
</dbReference>
<evidence type="ECO:0000256" key="9">
    <source>
        <dbReference type="ARBA" id="ARBA00022842"/>
    </source>
</evidence>
<dbReference type="EMBL" id="OW150024">
    <property type="protein sequence ID" value="CAH2030432.1"/>
    <property type="molecule type" value="Genomic_DNA"/>
</dbReference>
<keyword evidence="5" id="KW-0819">tRNA processing</keyword>
<evidence type="ECO:0000256" key="7">
    <source>
        <dbReference type="ARBA" id="ARBA00022723"/>
    </source>
</evidence>
<sequence>MDLVVTHLNADFDCLGSLVAASRLYPEAQLCFPGSLEKNLREFCAAHPELLPPLVRAKEVELSAVSRLIMVDCQHPSRIGRFADLVGRSGVTLHIYDHHPRTGDSPVADGGEIRPCGATTTILCSLLQQQGGVPTPAEATLMLLAIHEDTGHLSFGTTTPEDYTVSAWLLGCGGQLALLDEALAPELTTPQVELLHDLLASLKTTEVAGVRLSVAYASRSWYVGDVASLAHMMLDMENLDVLVLVLAMGDRVFLVGRSRVPEVDVGELLRKFGGGGHGSAASATVREQTLTQVLERLDQLLLLAVRPRKSVGQIMSSPVKTIDRTASVAEAREWMVRYNYSAMPVVQDGEVLGIITRKVAEKSVYHGLGTVAVTDLMHTVFPQAVEDTPLDGLIEQMIGGDSRFVPVFRQGELVGVVTRTDLLRHLHGSGTRRTETLYDLEALTPEPSEREIVHHVNRRLPEATVALLRELGRTGERLGMAVYGVGGFVRDLLLDIDNQDVDITVEGDGILFAETFARQHGCRVRSHQAFGTAVLVLPTGGKLDIASTRLEFYESPGVLPTVERSSLRRDLHRRDFTINTLALCLNPDRFGRLIDHYGGQKDLREKMVRVLHNLSFVEDPTRCFRAVRFEQRLGFHLEPHTEGLLRTAVRMGLVERVGGKRLLGELTSILREREPLPAVRRMAALGLLPFIHAELRFGDDVEHLFAESERALAWYELLYLPTPVEAWAVYFLALTDRLDSPKYRETCTRLAMPGRWLQRLFGHRHRAIKHFQALRQGLRGGVSIANSRVYALLRNIPIELLLYGLARSGQEELRRLVSHYLVRLAHVTLLSTGADLHDIGVPPGPSFGRIKERLLAARLDGEVRSRDDELEFARRLLKDGV</sequence>
<dbReference type="InterPro" id="IPR052390">
    <property type="entry name" value="tRNA_nt/polyA_polymerase"/>
</dbReference>
<feature type="domain" description="CBS" evidence="13">
    <location>
        <begin position="315"/>
        <end position="371"/>
    </location>
</feature>
<evidence type="ECO:0000256" key="3">
    <source>
        <dbReference type="ARBA" id="ARBA00022555"/>
    </source>
</evidence>
<dbReference type="InterPro" id="IPR002646">
    <property type="entry name" value="PolA_pol_head_dom"/>
</dbReference>
<dbReference type="SMART" id="SM00116">
    <property type="entry name" value="CBS"/>
    <property type="match status" value="2"/>
</dbReference>
<evidence type="ECO:0000256" key="12">
    <source>
        <dbReference type="RuleBase" id="RU003953"/>
    </source>
</evidence>
<gene>
    <name evidence="14" type="ORF">GEAMG1_0620</name>
</gene>
<evidence type="ECO:0000256" key="6">
    <source>
        <dbReference type="ARBA" id="ARBA00022695"/>
    </source>
</evidence>
<dbReference type="EC" id="2.7.7.-" evidence="14"/>
<evidence type="ECO:0000256" key="2">
    <source>
        <dbReference type="ARBA" id="ARBA00007265"/>
    </source>
</evidence>
<protein>
    <submittedName>
        <fullName evidence="14">tRNA nucleotidyltransferase, A-adding</fullName>
        <ecNumber evidence="14">2.7.7.-</ecNumber>
    </submittedName>
</protein>
<keyword evidence="4 12" id="KW-0808">Transferase</keyword>
<dbReference type="SUPFAM" id="SSF54631">
    <property type="entry name" value="CBS-domain pair"/>
    <property type="match status" value="1"/>
</dbReference>
<evidence type="ECO:0000256" key="8">
    <source>
        <dbReference type="ARBA" id="ARBA00022741"/>
    </source>
</evidence>
<dbReference type="SUPFAM" id="SSF64182">
    <property type="entry name" value="DHH phosphoesterases"/>
    <property type="match status" value="1"/>
</dbReference>
<keyword evidence="10 12" id="KW-0694">RNA-binding</keyword>
<dbReference type="PANTHER" id="PTHR47788:SF1">
    <property type="entry name" value="A-ADDING TRNA NUCLEOTIDYLTRANSFERASE"/>
    <property type="match status" value="1"/>
</dbReference>
<evidence type="ECO:0000256" key="1">
    <source>
        <dbReference type="ARBA" id="ARBA00001946"/>
    </source>
</evidence>
<dbReference type="GO" id="GO:0016779">
    <property type="term" value="F:nucleotidyltransferase activity"/>
    <property type="evidence" value="ECO:0007669"/>
    <property type="project" value="UniProtKB-KW"/>
</dbReference>
<proteinExistence type="inferred from homology"/>
<keyword evidence="7" id="KW-0479">Metal-binding</keyword>
<keyword evidence="8" id="KW-0547">Nucleotide-binding</keyword>
<keyword evidence="11" id="KW-0129">CBS domain</keyword>
<evidence type="ECO:0000313" key="15">
    <source>
        <dbReference type="Proteomes" id="UP001295463"/>
    </source>
</evidence>
<accession>A0ABN8HKG2</accession>
<dbReference type="Gene3D" id="1.10.3090.10">
    <property type="entry name" value="cca-adding enzyme, domain 2"/>
    <property type="match status" value="1"/>
</dbReference>
<keyword evidence="3" id="KW-0820">tRNA-binding</keyword>
<evidence type="ECO:0000256" key="11">
    <source>
        <dbReference type="PROSITE-ProRule" id="PRU00703"/>
    </source>
</evidence>
<keyword evidence="6 14" id="KW-0548">Nucleotidyltransferase</keyword>
<dbReference type="SUPFAM" id="SSF81301">
    <property type="entry name" value="Nucleotidyltransferase"/>
    <property type="match status" value="1"/>
</dbReference>
<dbReference type="Gene3D" id="3.90.1640.10">
    <property type="entry name" value="inorganic pyrophosphatase (n-terminal core)"/>
    <property type="match status" value="1"/>
</dbReference>
<evidence type="ECO:0000256" key="5">
    <source>
        <dbReference type="ARBA" id="ARBA00022694"/>
    </source>
</evidence>
<reference evidence="14 15" key="1">
    <citation type="submission" date="2022-03" db="EMBL/GenBank/DDBJ databases">
        <authorList>
            <person name="Koch H."/>
        </authorList>
    </citation>
    <scope>NUCLEOTIDE SEQUENCE [LARGE SCALE GENOMIC DNA]</scope>
    <source>
        <strain evidence="14 15">G1</strain>
    </source>
</reference>
<dbReference type="Gene3D" id="3.10.580.10">
    <property type="entry name" value="CBS-domain"/>
    <property type="match status" value="1"/>
</dbReference>
<dbReference type="PROSITE" id="PS51371">
    <property type="entry name" value="CBS"/>
    <property type="match status" value="2"/>
</dbReference>
<dbReference type="CDD" id="cd05398">
    <property type="entry name" value="NT_ClassII-CCAase"/>
    <property type="match status" value="1"/>
</dbReference>
<dbReference type="InterPro" id="IPR000644">
    <property type="entry name" value="CBS_dom"/>
</dbReference>
<evidence type="ECO:0000259" key="13">
    <source>
        <dbReference type="PROSITE" id="PS51371"/>
    </source>
</evidence>